<feature type="chain" id="PRO_5015687117" description="VAN3-binding protein-like auxin canalisation domain-containing protein" evidence="1">
    <location>
        <begin position="20"/>
        <end position="76"/>
    </location>
</feature>
<dbReference type="EMBL" id="PKPP01004887">
    <property type="protein sequence ID" value="PWA62343.1"/>
    <property type="molecule type" value="Genomic_DNA"/>
</dbReference>
<comment type="caution">
    <text evidence="2">The sequence shown here is derived from an EMBL/GenBank/DDBJ whole genome shotgun (WGS) entry which is preliminary data.</text>
</comment>
<feature type="signal peptide" evidence="1">
    <location>
        <begin position="1"/>
        <end position="19"/>
    </location>
</feature>
<reference evidence="2 3" key="1">
    <citation type="journal article" date="2018" name="Mol. Plant">
        <title>The genome of Artemisia annua provides insight into the evolution of Asteraceae family and artemisinin biosynthesis.</title>
        <authorList>
            <person name="Shen Q."/>
            <person name="Zhang L."/>
            <person name="Liao Z."/>
            <person name="Wang S."/>
            <person name="Yan T."/>
            <person name="Shi P."/>
            <person name="Liu M."/>
            <person name="Fu X."/>
            <person name="Pan Q."/>
            <person name="Wang Y."/>
            <person name="Lv Z."/>
            <person name="Lu X."/>
            <person name="Zhang F."/>
            <person name="Jiang W."/>
            <person name="Ma Y."/>
            <person name="Chen M."/>
            <person name="Hao X."/>
            <person name="Li L."/>
            <person name="Tang Y."/>
            <person name="Lv G."/>
            <person name="Zhou Y."/>
            <person name="Sun X."/>
            <person name="Brodelius P.E."/>
            <person name="Rose J.K.C."/>
            <person name="Tang K."/>
        </authorList>
    </citation>
    <scope>NUCLEOTIDE SEQUENCE [LARGE SCALE GENOMIC DNA]</scope>
    <source>
        <strain evidence="3">cv. Huhao1</strain>
        <tissue evidence="2">Leaf</tissue>
    </source>
</reference>
<evidence type="ECO:0000313" key="3">
    <source>
        <dbReference type="Proteomes" id="UP000245207"/>
    </source>
</evidence>
<evidence type="ECO:0008006" key="4">
    <source>
        <dbReference type="Google" id="ProtNLM"/>
    </source>
</evidence>
<accession>A0A2U1MM49</accession>
<gene>
    <name evidence="2" type="ORF">CTI12_AA364630</name>
</gene>
<organism evidence="2 3">
    <name type="scientific">Artemisia annua</name>
    <name type="common">Sweet wormwood</name>
    <dbReference type="NCBI Taxonomy" id="35608"/>
    <lineage>
        <taxon>Eukaryota</taxon>
        <taxon>Viridiplantae</taxon>
        <taxon>Streptophyta</taxon>
        <taxon>Embryophyta</taxon>
        <taxon>Tracheophyta</taxon>
        <taxon>Spermatophyta</taxon>
        <taxon>Magnoliopsida</taxon>
        <taxon>eudicotyledons</taxon>
        <taxon>Gunneridae</taxon>
        <taxon>Pentapetalae</taxon>
        <taxon>asterids</taxon>
        <taxon>campanulids</taxon>
        <taxon>Asterales</taxon>
        <taxon>Asteraceae</taxon>
        <taxon>Asteroideae</taxon>
        <taxon>Anthemideae</taxon>
        <taxon>Artemisiinae</taxon>
        <taxon>Artemisia</taxon>
    </lineage>
</organism>
<evidence type="ECO:0000256" key="1">
    <source>
        <dbReference type="SAM" id="SignalP"/>
    </source>
</evidence>
<sequence>MTQMMLIVAIFLASWRTDNEMDLDEVKKMSTVYGVAKALATKALEILIKLNAKEVTEHAVSKRQTMAVAIATATAA</sequence>
<dbReference type="AlphaFoldDB" id="A0A2U1MM49"/>
<name>A0A2U1MM49_ARTAN</name>
<keyword evidence="3" id="KW-1185">Reference proteome</keyword>
<evidence type="ECO:0000313" key="2">
    <source>
        <dbReference type="EMBL" id="PWA62343.1"/>
    </source>
</evidence>
<proteinExistence type="predicted"/>
<protein>
    <recommendedName>
        <fullName evidence="4">VAN3-binding protein-like auxin canalisation domain-containing protein</fullName>
    </recommendedName>
</protein>
<dbReference type="Proteomes" id="UP000245207">
    <property type="component" value="Unassembled WGS sequence"/>
</dbReference>
<keyword evidence="1" id="KW-0732">Signal</keyword>